<name>A0A9P4UH06_9PLEO</name>
<dbReference type="EMBL" id="MU001494">
    <property type="protein sequence ID" value="KAF2449093.1"/>
    <property type="molecule type" value="Genomic_DNA"/>
</dbReference>
<feature type="coiled-coil region" evidence="1">
    <location>
        <begin position="94"/>
        <end position="124"/>
    </location>
</feature>
<feature type="compositionally biased region" description="Polar residues" evidence="2">
    <location>
        <begin position="17"/>
        <end position="41"/>
    </location>
</feature>
<evidence type="ECO:0000256" key="1">
    <source>
        <dbReference type="SAM" id="Coils"/>
    </source>
</evidence>
<feature type="compositionally biased region" description="Basic and acidic residues" evidence="2">
    <location>
        <begin position="1"/>
        <end position="10"/>
    </location>
</feature>
<evidence type="ECO:0000313" key="4">
    <source>
        <dbReference type="Proteomes" id="UP000799764"/>
    </source>
</evidence>
<evidence type="ECO:0000256" key="2">
    <source>
        <dbReference type="SAM" id="MobiDB-lite"/>
    </source>
</evidence>
<sequence>MPVERSRIELYSRVTPYPTNGQTSPESRVNPYFTNGQTPSETLRPPIATIPAPTVPVRHPLYSTNSSESPANDARETHSTESIVTLRFHNSRLSEQLLKTAAELAENNAKLSEEVSRLRDQEKEPYALLSEARDFYKNLFDKRIQALEEKHRLDLEGMAVKYREAQRRSAAEHHDVAGYMSSIKTLEQKVDDLEGRNTRLGEENAALKEKDQISRVMSQGIARKDEHTERYWQFMSLEMTRKDEQMERYWQFLGGNGYDGKKSGLSLTGKSRIAGL</sequence>
<feature type="region of interest" description="Disordered" evidence="2">
    <location>
        <begin position="1"/>
        <end position="47"/>
    </location>
</feature>
<proteinExistence type="predicted"/>
<comment type="caution">
    <text evidence="3">The sequence shown here is derived from an EMBL/GenBank/DDBJ whole genome shotgun (WGS) entry which is preliminary data.</text>
</comment>
<keyword evidence="4" id="KW-1185">Reference proteome</keyword>
<gene>
    <name evidence="3" type="ORF">P171DRAFT_186042</name>
</gene>
<dbReference type="AlphaFoldDB" id="A0A9P4UH06"/>
<evidence type="ECO:0000313" key="3">
    <source>
        <dbReference type="EMBL" id="KAF2449093.1"/>
    </source>
</evidence>
<keyword evidence="1" id="KW-0175">Coiled coil</keyword>
<reference evidence="3" key="1">
    <citation type="journal article" date="2020" name="Stud. Mycol.">
        <title>101 Dothideomycetes genomes: a test case for predicting lifestyles and emergence of pathogens.</title>
        <authorList>
            <person name="Haridas S."/>
            <person name="Albert R."/>
            <person name="Binder M."/>
            <person name="Bloem J."/>
            <person name="Labutti K."/>
            <person name="Salamov A."/>
            <person name="Andreopoulos B."/>
            <person name="Baker S."/>
            <person name="Barry K."/>
            <person name="Bills G."/>
            <person name="Bluhm B."/>
            <person name="Cannon C."/>
            <person name="Castanera R."/>
            <person name="Culley D."/>
            <person name="Daum C."/>
            <person name="Ezra D."/>
            <person name="Gonzalez J."/>
            <person name="Henrissat B."/>
            <person name="Kuo A."/>
            <person name="Liang C."/>
            <person name="Lipzen A."/>
            <person name="Lutzoni F."/>
            <person name="Magnuson J."/>
            <person name="Mondo S."/>
            <person name="Nolan M."/>
            <person name="Ohm R."/>
            <person name="Pangilinan J."/>
            <person name="Park H.-J."/>
            <person name="Ramirez L."/>
            <person name="Alfaro M."/>
            <person name="Sun H."/>
            <person name="Tritt A."/>
            <person name="Yoshinaga Y."/>
            <person name="Zwiers L.-H."/>
            <person name="Turgeon B."/>
            <person name="Goodwin S."/>
            <person name="Spatafora J."/>
            <person name="Crous P."/>
            <person name="Grigoriev I."/>
        </authorList>
    </citation>
    <scope>NUCLEOTIDE SEQUENCE</scope>
    <source>
        <strain evidence="3">CBS 690.94</strain>
    </source>
</reference>
<dbReference type="Proteomes" id="UP000799764">
    <property type="component" value="Unassembled WGS sequence"/>
</dbReference>
<protein>
    <submittedName>
        <fullName evidence="3">Uncharacterized protein</fullName>
    </submittedName>
</protein>
<organism evidence="3 4">
    <name type="scientific">Karstenula rhodostoma CBS 690.94</name>
    <dbReference type="NCBI Taxonomy" id="1392251"/>
    <lineage>
        <taxon>Eukaryota</taxon>
        <taxon>Fungi</taxon>
        <taxon>Dikarya</taxon>
        <taxon>Ascomycota</taxon>
        <taxon>Pezizomycotina</taxon>
        <taxon>Dothideomycetes</taxon>
        <taxon>Pleosporomycetidae</taxon>
        <taxon>Pleosporales</taxon>
        <taxon>Massarineae</taxon>
        <taxon>Didymosphaeriaceae</taxon>
        <taxon>Karstenula</taxon>
    </lineage>
</organism>
<accession>A0A9P4UH06</accession>
<feature type="coiled-coil region" evidence="1">
    <location>
        <begin position="176"/>
        <end position="210"/>
    </location>
</feature>